<comment type="caution">
    <text evidence="1">The sequence shown here is derived from an EMBL/GenBank/DDBJ whole genome shotgun (WGS) entry which is preliminary data.</text>
</comment>
<evidence type="ECO:0000313" key="1">
    <source>
        <dbReference type="EMBL" id="CEG10183.1"/>
    </source>
</evidence>
<reference evidence="1 2" key="1">
    <citation type="journal article" date="2014" name="Genome Announc.">
        <title>Genome Sequence of Afipia felis Strain 76713, Isolated in Hospital Water Using an Amoeba Co-Culture Procedure.</title>
        <authorList>
            <person name="Benamar S."/>
            <person name="La Scola B."/>
            <person name="Croce O."/>
        </authorList>
    </citation>
    <scope>NUCLEOTIDE SEQUENCE [LARGE SCALE GENOMIC DNA]</scope>
    <source>
        <strain evidence="1 2">76713</strain>
    </source>
</reference>
<evidence type="ECO:0000313" key="2">
    <source>
        <dbReference type="Proteomes" id="UP000035762"/>
    </source>
</evidence>
<protein>
    <submittedName>
        <fullName evidence="1">Uncharacterized protein</fullName>
    </submittedName>
</protein>
<proteinExistence type="predicted"/>
<organism evidence="1 2">
    <name type="scientific">Afipia felis</name>
    <name type="common">Cat scratch disease bacillus</name>
    <dbReference type="NCBI Taxonomy" id="1035"/>
    <lineage>
        <taxon>Bacteria</taxon>
        <taxon>Pseudomonadati</taxon>
        <taxon>Pseudomonadota</taxon>
        <taxon>Alphaproteobacteria</taxon>
        <taxon>Hyphomicrobiales</taxon>
        <taxon>Nitrobacteraceae</taxon>
        <taxon>Afipia</taxon>
    </lineage>
</organism>
<gene>
    <name evidence="1" type="ORF">BN961_03620</name>
</gene>
<accession>A0A090N8K3</accession>
<dbReference type="EMBL" id="CCAZ020000002">
    <property type="protein sequence ID" value="CEG10183.1"/>
    <property type="molecule type" value="Genomic_DNA"/>
</dbReference>
<keyword evidence="2" id="KW-1185">Reference proteome</keyword>
<dbReference type="Proteomes" id="UP000035762">
    <property type="component" value="Unassembled WGS sequence"/>
</dbReference>
<dbReference type="AlphaFoldDB" id="A0A090N8K3"/>
<name>A0A090N8K3_AFIFE</name>
<sequence>MVSSLKSRTHEHIADHVPIVRLIHSSDSKKAGTETESKRSAIEKIATKVVAAPAIQEVRHPSCDLNANIHGDRIKNPPKARLLKSMKASVLRFRLLMATSLHEGHTTRL</sequence>